<protein>
    <recommendedName>
        <fullName evidence="6">Tyr recombinase domain-containing protein</fullName>
    </recommendedName>
</protein>
<evidence type="ECO:0008006" key="6">
    <source>
        <dbReference type="Google" id="ProtNLM"/>
    </source>
</evidence>
<proteinExistence type="predicted"/>
<dbReference type="EMBL" id="CAJPWZ010000541">
    <property type="protein sequence ID" value="CAG2195986.1"/>
    <property type="molecule type" value="Genomic_DNA"/>
</dbReference>
<feature type="region of interest" description="Disordered" evidence="3">
    <location>
        <begin position="1"/>
        <end position="89"/>
    </location>
</feature>
<dbReference type="AlphaFoldDB" id="A0A8S3QMC9"/>
<evidence type="ECO:0000256" key="2">
    <source>
        <dbReference type="ARBA" id="ARBA00023172"/>
    </source>
</evidence>
<evidence type="ECO:0000313" key="4">
    <source>
        <dbReference type="EMBL" id="CAG2195986.1"/>
    </source>
</evidence>
<gene>
    <name evidence="4" type="ORF">MEDL_10896</name>
</gene>
<feature type="compositionally biased region" description="Basic and acidic residues" evidence="3">
    <location>
        <begin position="8"/>
        <end position="31"/>
    </location>
</feature>
<reference evidence="4" key="1">
    <citation type="submission" date="2021-03" db="EMBL/GenBank/DDBJ databases">
        <authorList>
            <person name="Bekaert M."/>
        </authorList>
    </citation>
    <scope>NUCLEOTIDE SEQUENCE</scope>
</reference>
<dbReference type="GO" id="GO:0003677">
    <property type="term" value="F:DNA binding"/>
    <property type="evidence" value="ECO:0007669"/>
    <property type="project" value="UniProtKB-KW"/>
</dbReference>
<sequence>MADAMIQSRDKKSEKTPDKKASSVDDDYLRLEDEDALLFDKPKESKTRSKTSKASSKSAAQGKPPSSSTPSTSKAKSSTSSVSGDANNNNEMLDILKQIRSEQVKTNCRVDNMHKRIDALYDEEYQYDDENQNESDCYDDACDEVQADNEKRDEPPSKKQKSDSCEETRFASMSKKFRSGEKYAPSINEQLANNITDIFRNGISSERFSDLMKDEKLQRPQNCDGLVTVQTDQVIWDILSPETKTVDNKMKTIQSVVVKTATVMAKVINKLDLMLEKEKCTEHSNMLDDCMDSLALMGHANRLVCLMRRTLMKYDIIGEYGHLLNATVPYDKNLFGGDVVKTVDDIGKCSRISNKIRGRGGFNSGFRGGRRPWYFRISGRDYRIKKLKVDSQQIQILKPDVFTRQMCTEDLERQDNSYFSSAVMADSSMVYSGDADVNRYTHTGYGKERSTDSSLQGHCPSIEQNIESNDMSCIRKQFIDRGISTKTASIMLCSWRKSTKKQYKVFVKKWFSYCRERKISEVQISINIVLDYLTILFENGLGYSSINTARSALSALGLVIDNVLVGAHPLVVRFMKGVYNLRPTKSKNICVWDVSLVLNYLRKLSPVNMLTLQEVTLKLVMLIALTNATRVQTLKFLSVDCMEKLRDEFVFHLDVLLKQSRPGYKNPDVKLRAFPPDRRLCVYTVLKEYIKRTEILRVHTKQLLISYIKPHKAVTCSTISRWIKVVLQKSGIDTRQFSAHSVRSAATSKAKLYNVSLADIMSKAGWTNVNTFATFYNKRIINSNSFDVNVLNN</sequence>
<evidence type="ECO:0000313" key="5">
    <source>
        <dbReference type="Proteomes" id="UP000683360"/>
    </source>
</evidence>
<dbReference type="PANTHER" id="PTHR35617">
    <property type="entry name" value="PHAGE_INTEGRASE DOMAIN-CONTAINING PROTEIN"/>
    <property type="match status" value="1"/>
</dbReference>
<dbReference type="GO" id="GO:0015074">
    <property type="term" value="P:DNA integration"/>
    <property type="evidence" value="ECO:0007669"/>
    <property type="project" value="InterPro"/>
</dbReference>
<dbReference type="InterPro" id="IPR013762">
    <property type="entry name" value="Integrase-like_cat_sf"/>
</dbReference>
<organism evidence="4 5">
    <name type="scientific">Mytilus edulis</name>
    <name type="common">Blue mussel</name>
    <dbReference type="NCBI Taxonomy" id="6550"/>
    <lineage>
        <taxon>Eukaryota</taxon>
        <taxon>Metazoa</taxon>
        <taxon>Spiralia</taxon>
        <taxon>Lophotrochozoa</taxon>
        <taxon>Mollusca</taxon>
        <taxon>Bivalvia</taxon>
        <taxon>Autobranchia</taxon>
        <taxon>Pteriomorphia</taxon>
        <taxon>Mytilida</taxon>
        <taxon>Mytiloidea</taxon>
        <taxon>Mytilidae</taxon>
        <taxon>Mytilinae</taxon>
        <taxon>Mytilus</taxon>
    </lineage>
</organism>
<evidence type="ECO:0000256" key="3">
    <source>
        <dbReference type="SAM" id="MobiDB-lite"/>
    </source>
</evidence>
<feature type="compositionally biased region" description="Low complexity" evidence="3">
    <location>
        <begin position="52"/>
        <end position="83"/>
    </location>
</feature>
<dbReference type="OrthoDB" id="10064229at2759"/>
<accession>A0A8S3QMC9</accession>
<dbReference type="GO" id="GO:0006310">
    <property type="term" value="P:DNA recombination"/>
    <property type="evidence" value="ECO:0007669"/>
    <property type="project" value="UniProtKB-KW"/>
</dbReference>
<dbReference type="InterPro" id="IPR011010">
    <property type="entry name" value="DNA_brk_join_enz"/>
</dbReference>
<name>A0A8S3QMC9_MYTED</name>
<dbReference type="Gene3D" id="1.10.150.130">
    <property type="match status" value="1"/>
</dbReference>
<dbReference type="PANTHER" id="PTHR35617:SF3">
    <property type="entry name" value="CORE-BINDING (CB) DOMAIN-CONTAINING PROTEIN"/>
    <property type="match status" value="1"/>
</dbReference>
<evidence type="ECO:0000256" key="1">
    <source>
        <dbReference type="ARBA" id="ARBA00023125"/>
    </source>
</evidence>
<feature type="compositionally biased region" description="Basic and acidic residues" evidence="3">
    <location>
        <begin position="38"/>
        <end position="47"/>
    </location>
</feature>
<keyword evidence="2" id="KW-0233">DNA recombination</keyword>
<feature type="compositionally biased region" description="Basic and acidic residues" evidence="3">
    <location>
        <begin position="148"/>
        <end position="169"/>
    </location>
</feature>
<comment type="caution">
    <text evidence="4">The sequence shown here is derived from an EMBL/GenBank/DDBJ whole genome shotgun (WGS) entry which is preliminary data.</text>
</comment>
<dbReference type="SUPFAM" id="SSF56349">
    <property type="entry name" value="DNA breaking-rejoining enzymes"/>
    <property type="match status" value="1"/>
</dbReference>
<keyword evidence="1" id="KW-0238">DNA-binding</keyword>
<dbReference type="Proteomes" id="UP000683360">
    <property type="component" value="Unassembled WGS sequence"/>
</dbReference>
<keyword evidence="5" id="KW-1185">Reference proteome</keyword>
<dbReference type="InterPro" id="IPR010998">
    <property type="entry name" value="Integrase_recombinase_N"/>
</dbReference>
<feature type="region of interest" description="Disordered" evidence="3">
    <location>
        <begin position="146"/>
        <end position="170"/>
    </location>
</feature>
<dbReference type="Gene3D" id="1.10.443.10">
    <property type="entry name" value="Intergrase catalytic core"/>
    <property type="match status" value="1"/>
</dbReference>